<dbReference type="PROSITE" id="PS50110">
    <property type="entry name" value="RESPONSE_REGULATORY"/>
    <property type="match status" value="1"/>
</dbReference>
<dbReference type="InterPro" id="IPR036457">
    <property type="entry name" value="PPM-type-like_dom_sf"/>
</dbReference>
<keyword evidence="2" id="KW-0597">Phosphoprotein</keyword>
<evidence type="ECO:0000259" key="3">
    <source>
        <dbReference type="PROSITE" id="PS50110"/>
    </source>
</evidence>
<gene>
    <name evidence="4" type="ORF">HF682_14445</name>
</gene>
<dbReference type="EMBL" id="JABAIM010000003">
    <property type="protein sequence ID" value="NLR76363.1"/>
    <property type="molecule type" value="Genomic_DNA"/>
</dbReference>
<name>A0A847S9C9_9NEIS</name>
<dbReference type="PANTHER" id="PTHR43156:SF2">
    <property type="entry name" value="STAGE II SPORULATION PROTEIN E"/>
    <property type="match status" value="1"/>
</dbReference>
<dbReference type="SMART" id="SM00448">
    <property type="entry name" value="REC"/>
    <property type="match status" value="1"/>
</dbReference>
<dbReference type="InterPro" id="IPR003594">
    <property type="entry name" value="HATPase_dom"/>
</dbReference>
<dbReference type="SMART" id="SM00331">
    <property type="entry name" value="PP2C_SIG"/>
    <property type="match status" value="1"/>
</dbReference>
<accession>A0A847S9C9</accession>
<dbReference type="InterPro" id="IPR052016">
    <property type="entry name" value="Bact_Sigma-Reg"/>
</dbReference>
<dbReference type="GO" id="GO:0000160">
    <property type="term" value="P:phosphorelay signal transduction system"/>
    <property type="evidence" value="ECO:0007669"/>
    <property type="project" value="InterPro"/>
</dbReference>
<proteinExistence type="predicted"/>
<dbReference type="InterPro" id="IPR001789">
    <property type="entry name" value="Sig_transdc_resp-reg_receiver"/>
</dbReference>
<keyword evidence="1" id="KW-0378">Hydrolase</keyword>
<dbReference type="CDD" id="cd16936">
    <property type="entry name" value="HATPase_RsbW-like"/>
    <property type="match status" value="1"/>
</dbReference>
<dbReference type="SUPFAM" id="SSF52172">
    <property type="entry name" value="CheY-like"/>
    <property type="match status" value="1"/>
</dbReference>
<dbReference type="SUPFAM" id="SSF81606">
    <property type="entry name" value="PP2C-like"/>
    <property type="match status" value="1"/>
</dbReference>
<dbReference type="GO" id="GO:0016791">
    <property type="term" value="F:phosphatase activity"/>
    <property type="evidence" value="ECO:0007669"/>
    <property type="project" value="TreeGrafter"/>
</dbReference>
<dbReference type="Gene3D" id="3.40.50.2300">
    <property type="match status" value="1"/>
</dbReference>
<evidence type="ECO:0000256" key="2">
    <source>
        <dbReference type="PROSITE-ProRule" id="PRU00169"/>
    </source>
</evidence>
<dbReference type="Gene3D" id="3.30.565.10">
    <property type="entry name" value="Histidine kinase-like ATPase, C-terminal domain"/>
    <property type="match status" value="1"/>
</dbReference>
<dbReference type="InterPro" id="IPR001932">
    <property type="entry name" value="PPM-type_phosphatase-like_dom"/>
</dbReference>
<dbReference type="RefSeq" id="WP_168878021.1">
    <property type="nucleotide sequence ID" value="NZ_JABAIM010000003.1"/>
</dbReference>
<dbReference type="PANTHER" id="PTHR43156">
    <property type="entry name" value="STAGE II SPORULATION PROTEIN E-RELATED"/>
    <property type="match status" value="1"/>
</dbReference>
<dbReference type="Gene3D" id="3.60.40.10">
    <property type="entry name" value="PPM-type phosphatase domain"/>
    <property type="match status" value="1"/>
</dbReference>
<feature type="modified residue" description="4-aspartylphosphate" evidence="2">
    <location>
        <position position="59"/>
    </location>
</feature>
<dbReference type="Pfam" id="PF00072">
    <property type="entry name" value="Response_reg"/>
    <property type="match status" value="1"/>
</dbReference>
<dbReference type="InterPro" id="IPR036890">
    <property type="entry name" value="HATPase_C_sf"/>
</dbReference>
<comment type="caution">
    <text evidence="4">The sequence shown here is derived from an EMBL/GenBank/DDBJ whole genome shotgun (WGS) entry which is preliminary data.</text>
</comment>
<dbReference type="SUPFAM" id="SSF55874">
    <property type="entry name" value="ATPase domain of HSP90 chaperone/DNA topoisomerase II/histidine kinase"/>
    <property type="match status" value="1"/>
</dbReference>
<dbReference type="CDD" id="cd17574">
    <property type="entry name" value="REC_OmpR"/>
    <property type="match status" value="1"/>
</dbReference>
<evidence type="ECO:0000313" key="4">
    <source>
        <dbReference type="EMBL" id="NLR76363.1"/>
    </source>
</evidence>
<feature type="domain" description="Response regulatory" evidence="3">
    <location>
        <begin position="10"/>
        <end position="126"/>
    </location>
</feature>
<evidence type="ECO:0000313" key="5">
    <source>
        <dbReference type="Proteomes" id="UP000587991"/>
    </source>
</evidence>
<dbReference type="InterPro" id="IPR011006">
    <property type="entry name" value="CheY-like_superfamily"/>
</dbReference>
<dbReference type="Pfam" id="PF13581">
    <property type="entry name" value="HATPase_c_2"/>
    <property type="match status" value="1"/>
</dbReference>
<sequence>MDTPQTQGMILMVVDDDRMIRMLLRRFAESLGHQVLEAGSGDEALQIAEQQTPDIVLMDMVMPGMDGITTARELKTRVGERWVPVIFLTALDNDADLVAALSQGGDDYLTKPVNFPILRAKISAFERSVMLYKRVREQAIELSRYQDRVIEEQRVAQHLMERIVNSAKLDDPMLDSWISPAEFLSGDLLAAARTPGDVLYVMLADGVGHGLTAALNVLPVTQPFYTMTEKGFSIAEIAREINSKVRQILPRDRFISAALVSVDMLTNRLEVWNGGIPKLHLLNAQGEVVLLFPSRHLPLGILPEMQFDSKTESFALQEPLRLVMCSDGLVEAEDHDRAPFGYPRLLQAVQQAPQGGEVEQVRQSVVDHLAGEPHHDDISLVIVRCDQELADRISADQREHDDVSGSVQSGWRMALTLGPEELKYVNTVPLLIHVLDQVRITRRQRSEVFLILTELFANALDHGILLLESSLKESPDGMDEYFMLRSERLTALTQGEITIELAILQDEAEPVLQIMVTDSGQGFDHQGKLQQTNALQALRPSGKGIALVRNLCRDLNYNAAGNAVTVSYPLKHRPRL</sequence>
<organism evidence="4 5">
    <name type="scientific">Leeia aquatica</name>
    <dbReference type="NCBI Taxonomy" id="2725557"/>
    <lineage>
        <taxon>Bacteria</taxon>
        <taxon>Pseudomonadati</taxon>
        <taxon>Pseudomonadota</taxon>
        <taxon>Betaproteobacteria</taxon>
        <taxon>Neisseriales</taxon>
        <taxon>Leeiaceae</taxon>
        <taxon>Leeia</taxon>
    </lineage>
</organism>
<dbReference type="Proteomes" id="UP000587991">
    <property type="component" value="Unassembled WGS sequence"/>
</dbReference>
<protein>
    <submittedName>
        <fullName evidence="4">SpoIIE family protein phosphatase</fullName>
    </submittedName>
</protein>
<reference evidence="4 5" key="1">
    <citation type="submission" date="2020-04" db="EMBL/GenBank/DDBJ databases">
        <title>Draft genome of Leeia sp. IMCC25680.</title>
        <authorList>
            <person name="Song J."/>
            <person name="Cho J.-C."/>
        </authorList>
    </citation>
    <scope>NUCLEOTIDE SEQUENCE [LARGE SCALE GENOMIC DNA]</scope>
    <source>
        <strain evidence="4 5">IMCC25680</strain>
    </source>
</reference>
<dbReference type="AlphaFoldDB" id="A0A847S9C9"/>
<keyword evidence="5" id="KW-1185">Reference proteome</keyword>
<dbReference type="Pfam" id="PF07228">
    <property type="entry name" value="SpoIIE"/>
    <property type="match status" value="1"/>
</dbReference>
<evidence type="ECO:0000256" key="1">
    <source>
        <dbReference type="ARBA" id="ARBA00022801"/>
    </source>
</evidence>